<protein>
    <submittedName>
        <fullName evidence="1">Uncharacterized protein</fullName>
    </submittedName>
</protein>
<dbReference type="Proteomes" id="UP000031366">
    <property type="component" value="Unassembled WGS sequence"/>
</dbReference>
<evidence type="ECO:0000313" key="1">
    <source>
        <dbReference type="EMBL" id="KIE47522.1"/>
    </source>
</evidence>
<evidence type="ECO:0000313" key="2">
    <source>
        <dbReference type="Proteomes" id="UP000031366"/>
    </source>
</evidence>
<dbReference type="AlphaFoldDB" id="A0A0C1R263"/>
<dbReference type="RefSeq" id="WP_145953040.1">
    <property type="nucleotide sequence ID" value="NZ_AYSO01000014.1"/>
</dbReference>
<name>A0A0C1R263_9CLOT</name>
<reference evidence="1 2" key="1">
    <citation type="journal article" date="2015" name="Infect. Genet. Evol.">
        <title>Genomic sequences of six botulinum neurotoxin-producing strains representing three clostridial species illustrate the mobility and diversity of botulinum neurotoxin genes.</title>
        <authorList>
            <person name="Smith T.J."/>
            <person name="Hill K.K."/>
            <person name="Xie G."/>
            <person name="Foley B.T."/>
            <person name="Williamson C.H."/>
            <person name="Foster J.T."/>
            <person name="Johnson S.L."/>
            <person name="Chertkov O."/>
            <person name="Teshima H."/>
            <person name="Gibbons H.S."/>
            <person name="Johnsky L.A."/>
            <person name="Karavis M.A."/>
            <person name="Smith L.A."/>
        </authorList>
    </citation>
    <scope>NUCLEOTIDE SEQUENCE [LARGE SCALE GENOMIC DNA]</scope>
    <source>
        <strain evidence="1 2">CDC 2741</strain>
    </source>
</reference>
<proteinExistence type="predicted"/>
<organism evidence="1 2">
    <name type="scientific">Clostridium argentinense CDC 2741</name>
    <dbReference type="NCBI Taxonomy" id="1418104"/>
    <lineage>
        <taxon>Bacteria</taxon>
        <taxon>Bacillati</taxon>
        <taxon>Bacillota</taxon>
        <taxon>Clostridia</taxon>
        <taxon>Eubacteriales</taxon>
        <taxon>Clostridiaceae</taxon>
        <taxon>Clostridium</taxon>
    </lineage>
</organism>
<keyword evidence="2" id="KW-1185">Reference proteome</keyword>
<comment type="caution">
    <text evidence="1">The sequence shown here is derived from an EMBL/GenBank/DDBJ whole genome shotgun (WGS) entry which is preliminary data.</text>
</comment>
<sequence length="62" mass="7145">MSNKRYDICYRMVVIKGNGGLVNEKFYYCAKLNDNNVCVEIQSKVGRIPDNTDEHIELSECN</sequence>
<dbReference type="EMBL" id="AYSO01000014">
    <property type="protein sequence ID" value="KIE47522.1"/>
    <property type="molecule type" value="Genomic_DNA"/>
</dbReference>
<gene>
    <name evidence="1" type="ORF">U732_2936</name>
</gene>
<accession>A0A0C1R263</accession>